<dbReference type="WBParaSite" id="sdigi.contig297.g7189.t1">
    <property type="protein sequence ID" value="sdigi.contig297.g7189.t1"/>
    <property type="gene ID" value="sdigi.contig297.g7189"/>
</dbReference>
<dbReference type="AlphaFoldDB" id="A0A915PT27"/>
<protein>
    <submittedName>
        <fullName evidence="2">Uncharacterized protein</fullName>
    </submittedName>
</protein>
<evidence type="ECO:0000313" key="2">
    <source>
        <dbReference type="WBParaSite" id="sdigi.contig297.g7189.t1"/>
    </source>
</evidence>
<name>A0A915PT27_9BILA</name>
<proteinExistence type="predicted"/>
<dbReference type="Proteomes" id="UP000887581">
    <property type="component" value="Unplaced"/>
</dbReference>
<sequence>MMLSTAFCLLNLPNHYRKRANNVNGAECWLESDGNGMHCICSENFCNQLRDRRIPSQGNMPLKNALMIKNNPLIDYDYNIDNDADFTFDLTNLDDHVNAVAGDSFDDLIPIGIDKSDYQDELESSLHVSPMPTLPLSLSSSSSPSLSVTEFQNDNYTTARSSLPNQNNHFYVTNENIKTEQIIEIITMNPDEMLKELKRNITLSKGATNNNCMMICSIYFILASFFKLSS</sequence>
<reference evidence="2" key="1">
    <citation type="submission" date="2022-11" db="UniProtKB">
        <authorList>
            <consortium name="WormBaseParasite"/>
        </authorList>
    </citation>
    <scope>IDENTIFICATION</scope>
</reference>
<keyword evidence="1" id="KW-1185">Reference proteome</keyword>
<evidence type="ECO:0000313" key="1">
    <source>
        <dbReference type="Proteomes" id="UP000887581"/>
    </source>
</evidence>
<organism evidence="1 2">
    <name type="scientific">Setaria digitata</name>
    <dbReference type="NCBI Taxonomy" id="48799"/>
    <lineage>
        <taxon>Eukaryota</taxon>
        <taxon>Metazoa</taxon>
        <taxon>Ecdysozoa</taxon>
        <taxon>Nematoda</taxon>
        <taxon>Chromadorea</taxon>
        <taxon>Rhabditida</taxon>
        <taxon>Spirurina</taxon>
        <taxon>Spiruromorpha</taxon>
        <taxon>Filarioidea</taxon>
        <taxon>Setariidae</taxon>
        <taxon>Setaria</taxon>
    </lineage>
</organism>
<accession>A0A915PT27</accession>